<name>A0A8J3CL18_9PSEU</name>
<keyword evidence="2" id="KW-1185">Reference proteome</keyword>
<sequence>MAENTILNLDCHLSWPANGGTATGNCIQSVADNGLIVNTPSPFYDYGGEVVAVPDVTLTGTTLTFDLTQWQLVDMRFRRTVTIAFHTTTPGAPKYRGIAARYVREARHLMADQVETWAAQIIAEDNQQASKEAEQ</sequence>
<comment type="caution">
    <text evidence="1">The sequence shown here is derived from an EMBL/GenBank/DDBJ whole genome shotgun (WGS) entry which is preliminary data.</text>
</comment>
<dbReference type="RefSeq" id="WP_189062245.1">
    <property type="nucleotide sequence ID" value="NZ_BMMK01000088.1"/>
</dbReference>
<dbReference type="Proteomes" id="UP000637578">
    <property type="component" value="Unassembled WGS sequence"/>
</dbReference>
<proteinExistence type="predicted"/>
<reference evidence="1" key="1">
    <citation type="journal article" date="2014" name="Int. J. Syst. Evol. Microbiol.">
        <title>Complete genome sequence of Corynebacterium casei LMG S-19264T (=DSM 44701T), isolated from a smear-ripened cheese.</title>
        <authorList>
            <consortium name="US DOE Joint Genome Institute (JGI-PGF)"/>
            <person name="Walter F."/>
            <person name="Albersmeier A."/>
            <person name="Kalinowski J."/>
            <person name="Ruckert C."/>
        </authorList>
    </citation>
    <scope>NUCLEOTIDE SEQUENCE</scope>
    <source>
        <strain evidence="1">CGMCC 4.5737</strain>
    </source>
</reference>
<evidence type="ECO:0000313" key="1">
    <source>
        <dbReference type="EMBL" id="GGM84981.1"/>
    </source>
</evidence>
<accession>A0A8J3CL18</accession>
<evidence type="ECO:0000313" key="2">
    <source>
        <dbReference type="Proteomes" id="UP000637578"/>
    </source>
</evidence>
<organism evidence="1 2">
    <name type="scientific">Longimycelium tulufanense</name>
    <dbReference type="NCBI Taxonomy" id="907463"/>
    <lineage>
        <taxon>Bacteria</taxon>
        <taxon>Bacillati</taxon>
        <taxon>Actinomycetota</taxon>
        <taxon>Actinomycetes</taxon>
        <taxon>Pseudonocardiales</taxon>
        <taxon>Pseudonocardiaceae</taxon>
        <taxon>Longimycelium</taxon>
    </lineage>
</organism>
<protein>
    <submittedName>
        <fullName evidence="1">Uncharacterized protein</fullName>
    </submittedName>
</protein>
<dbReference type="EMBL" id="BMMK01000088">
    <property type="protein sequence ID" value="GGM84981.1"/>
    <property type="molecule type" value="Genomic_DNA"/>
</dbReference>
<gene>
    <name evidence="1" type="ORF">GCM10012275_64680</name>
</gene>
<reference evidence="1" key="2">
    <citation type="submission" date="2020-09" db="EMBL/GenBank/DDBJ databases">
        <authorList>
            <person name="Sun Q."/>
            <person name="Zhou Y."/>
        </authorList>
    </citation>
    <scope>NUCLEOTIDE SEQUENCE</scope>
    <source>
        <strain evidence="1">CGMCC 4.5737</strain>
    </source>
</reference>
<dbReference type="AlphaFoldDB" id="A0A8J3CL18"/>